<comment type="caution">
    <text evidence="3">The sequence shown here is derived from an EMBL/GenBank/DDBJ whole genome shotgun (WGS) entry which is preliminary data.</text>
</comment>
<name>A0ABR0S7P8_9HYPO</name>
<feature type="region of interest" description="Disordered" evidence="2">
    <location>
        <begin position="220"/>
        <end position="253"/>
    </location>
</feature>
<organism evidence="3 4">
    <name type="scientific">Cladobotryum mycophilum</name>
    <dbReference type="NCBI Taxonomy" id="491253"/>
    <lineage>
        <taxon>Eukaryota</taxon>
        <taxon>Fungi</taxon>
        <taxon>Dikarya</taxon>
        <taxon>Ascomycota</taxon>
        <taxon>Pezizomycotina</taxon>
        <taxon>Sordariomycetes</taxon>
        <taxon>Hypocreomycetidae</taxon>
        <taxon>Hypocreales</taxon>
        <taxon>Hypocreaceae</taxon>
        <taxon>Cladobotryum</taxon>
    </lineage>
</organism>
<reference evidence="3 4" key="1">
    <citation type="submission" date="2024-01" db="EMBL/GenBank/DDBJ databases">
        <title>Complete genome of Cladobotryum mycophilum ATHUM6906.</title>
        <authorList>
            <person name="Christinaki A.C."/>
            <person name="Myridakis A.I."/>
            <person name="Kouvelis V.N."/>
        </authorList>
    </citation>
    <scope>NUCLEOTIDE SEQUENCE [LARGE SCALE GENOMIC DNA]</scope>
    <source>
        <strain evidence="3 4">ATHUM6906</strain>
    </source>
</reference>
<dbReference type="EMBL" id="JAVFKD010000016">
    <property type="protein sequence ID" value="KAK5988180.1"/>
    <property type="molecule type" value="Genomic_DNA"/>
</dbReference>
<evidence type="ECO:0000313" key="3">
    <source>
        <dbReference type="EMBL" id="KAK5988180.1"/>
    </source>
</evidence>
<proteinExistence type="predicted"/>
<feature type="region of interest" description="Disordered" evidence="2">
    <location>
        <begin position="123"/>
        <end position="151"/>
    </location>
</feature>
<evidence type="ECO:0000313" key="4">
    <source>
        <dbReference type="Proteomes" id="UP001338125"/>
    </source>
</evidence>
<protein>
    <submittedName>
        <fullName evidence="3">Uncharacterized protein</fullName>
    </submittedName>
</protein>
<dbReference type="Proteomes" id="UP001338125">
    <property type="component" value="Unassembled WGS sequence"/>
</dbReference>
<sequence>MVVSPQDTVAPIVSRIMNSSTPKTRSSVLRASSGSEETPGQNCSTPSEAGASPDQKLLRNHSFQLVKLQSELHELRAQRAKDVQQNAKLVTELQDLYGSVAQLKGKLADLTMELHALKDTSPQPRYATPCAPVRPRPGLQERWDGGVDGINGVTSPQKKVVEKGRLSPVLQHYDVVEALADKFLQGQRLHLLQILKTAANNSIHRDGAITTHGVGELHSGANYSSVESPVKKTPIKQEPPETPSKFSASVEKPPRALSDLFREKLVKSHSQQVRRLTQSEGGEGGVGTEEYVG</sequence>
<keyword evidence="1" id="KW-0175">Coiled coil</keyword>
<evidence type="ECO:0000256" key="2">
    <source>
        <dbReference type="SAM" id="MobiDB-lite"/>
    </source>
</evidence>
<feature type="compositionally biased region" description="Polar residues" evidence="2">
    <location>
        <begin position="16"/>
        <end position="47"/>
    </location>
</feature>
<feature type="coiled-coil region" evidence="1">
    <location>
        <begin position="58"/>
        <end position="120"/>
    </location>
</feature>
<feature type="region of interest" description="Disordered" evidence="2">
    <location>
        <begin position="268"/>
        <end position="293"/>
    </location>
</feature>
<gene>
    <name evidence="3" type="ORF">PT974_12320</name>
</gene>
<feature type="compositionally biased region" description="Polar residues" evidence="2">
    <location>
        <begin position="268"/>
        <end position="279"/>
    </location>
</feature>
<keyword evidence="4" id="KW-1185">Reference proteome</keyword>
<accession>A0ABR0S7P8</accession>
<feature type="region of interest" description="Disordered" evidence="2">
    <location>
        <begin position="13"/>
        <end position="54"/>
    </location>
</feature>
<evidence type="ECO:0000256" key="1">
    <source>
        <dbReference type="SAM" id="Coils"/>
    </source>
</evidence>